<dbReference type="Gene3D" id="3.40.50.720">
    <property type="entry name" value="NAD(P)-binding Rossmann-like Domain"/>
    <property type="match status" value="1"/>
</dbReference>
<keyword evidence="1" id="KW-0560">Oxidoreductase</keyword>
<feature type="domain" description="Gfo/Idh/MocA-like oxidoreductase N-terminal" evidence="2">
    <location>
        <begin position="4"/>
        <end position="116"/>
    </location>
</feature>
<dbReference type="InterPro" id="IPR036291">
    <property type="entry name" value="NAD(P)-bd_dom_sf"/>
</dbReference>
<gene>
    <name evidence="3" type="ORF">O1G22_40140</name>
</gene>
<dbReference type="Proteomes" id="UP001212326">
    <property type="component" value="Chromosome"/>
</dbReference>
<protein>
    <submittedName>
        <fullName evidence="3">Gfo/Idh/MocA family oxidoreductase</fullName>
    </submittedName>
</protein>
<sequence>MSTVRIGVAGAGVMGADHVNTLHRCVSGAEVVSVADVDEERAAAVAGPAGARPAGDGYALIADPDVDAVVIASHDTTHADLAIAAVRAGKPVLCEKPLAPTTQGCVRVVREERRAGSD</sequence>
<accession>A0ABY7PDB6</accession>
<name>A0ABY7PDB6_9ACTN</name>
<dbReference type="SUPFAM" id="SSF51735">
    <property type="entry name" value="NAD(P)-binding Rossmann-fold domains"/>
    <property type="match status" value="1"/>
</dbReference>
<keyword evidence="4" id="KW-1185">Reference proteome</keyword>
<dbReference type="PANTHER" id="PTHR43818:SF11">
    <property type="entry name" value="BCDNA.GH03377"/>
    <property type="match status" value="1"/>
</dbReference>
<dbReference type="Pfam" id="PF01408">
    <property type="entry name" value="GFO_IDH_MocA"/>
    <property type="match status" value="1"/>
</dbReference>
<evidence type="ECO:0000256" key="1">
    <source>
        <dbReference type="ARBA" id="ARBA00023002"/>
    </source>
</evidence>
<dbReference type="InterPro" id="IPR050463">
    <property type="entry name" value="Gfo/Idh/MocA_oxidrdct_glycsds"/>
</dbReference>
<proteinExistence type="predicted"/>
<dbReference type="EMBL" id="CP115300">
    <property type="protein sequence ID" value="WBO68586.1"/>
    <property type="molecule type" value="Genomic_DNA"/>
</dbReference>
<evidence type="ECO:0000313" key="4">
    <source>
        <dbReference type="Proteomes" id="UP001212326"/>
    </source>
</evidence>
<reference evidence="3 4" key="1">
    <citation type="submission" date="2022-12" db="EMBL/GenBank/DDBJ databases">
        <authorList>
            <person name="Mo P."/>
        </authorList>
    </citation>
    <scope>NUCLEOTIDE SEQUENCE [LARGE SCALE GENOMIC DNA]</scope>
    <source>
        <strain evidence="3 4">HUAS 2-6</strain>
    </source>
</reference>
<dbReference type="RefSeq" id="WP_270085818.1">
    <property type="nucleotide sequence ID" value="NZ_CP115300.1"/>
</dbReference>
<evidence type="ECO:0000259" key="2">
    <source>
        <dbReference type="Pfam" id="PF01408"/>
    </source>
</evidence>
<evidence type="ECO:0000313" key="3">
    <source>
        <dbReference type="EMBL" id="WBO68586.1"/>
    </source>
</evidence>
<dbReference type="InterPro" id="IPR000683">
    <property type="entry name" value="Gfo/Idh/MocA-like_OxRdtase_N"/>
</dbReference>
<organism evidence="3 4">
    <name type="scientific">Streptomyces camelliae</name>
    <dbReference type="NCBI Taxonomy" id="3004093"/>
    <lineage>
        <taxon>Bacteria</taxon>
        <taxon>Bacillati</taxon>
        <taxon>Actinomycetota</taxon>
        <taxon>Actinomycetes</taxon>
        <taxon>Kitasatosporales</taxon>
        <taxon>Streptomycetaceae</taxon>
        <taxon>Streptomyces</taxon>
    </lineage>
</organism>
<dbReference type="PANTHER" id="PTHR43818">
    <property type="entry name" value="BCDNA.GH03377"/>
    <property type="match status" value="1"/>
</dbReference>